<keyword evidence="5 8" id="KW-0378">Hydrolase</keyword>
<dbReference type="Gene3D" id="3.40.50.1820">
    <property type="entry name" value="alpha/beta hydrolase"/>
    <property type="match status" value="1"/>
</dbReference>
<keyword evidence="6" id="KW-0106">Calcium</keyword>
<dbReference type="Pfam" id="PF07519">
    <property type="entry name" value="Tannase"/>
    <property type="match status" value="1"/>
</dbReference>
<dbReference type="AlphaFoldDB" id="A0A3A1P3H2"/>
<evidence type="ECO:0000256" key="2">
    <source>
        <dbReference type="ARBA" id="ARBA00022487"/>
    </source>
</evidence>
<evidence type="ECO:0000256" key="3">
    <source>
        <dbReference type="ARBA" id="ARBA00022723"/>
    </source>
</evidence>
<evidence type="ECO:0000256" key="7">
    <source>
        <dbReference type="ARBA" id="ARBA00023157"/>
    </source>
</evidence>
<dbReference type="OrthoDB" id="7197884at2"/>
<name>A0A3A1P3H2_9SPHN</name>
<keyword evidence="2" id="KW-0719">Serine esterase</keyword>
<evidence type="ECO:0000256" key="6">
    <source>
        <dbReference type="ARBA" id="ARBA00022837"/>
    </source>
</evidence>
<keyword evidence="7" id="KW-1015">Disulfide bond</keyword>
<reference evidence="8 9" key="1">
    <citation type="submission" date="2018-08" db="EMBL/GenBank/DDBJ databases">
        <title>Erythrobacter zhengii sp.nov., a bacterium isolated from deep-sea sediment.</title>
        <authorList>
            <person name="Fang C."/>
            <person name="Wu Y.-H."/>
            <person name="Sun C."/>
            <person name="Wang H."/>
            <person name="Cheng H."/>
            <person name="Meng F.-X."/>
            <person name="Wang C.-S."/>
            <person name="Xu X.-W."/>
        </authorList>
    </citation>
    <scope>NUCLEOTIDE SEQUENCE [LARGE SCALE GENOMIC DNA]</scope>
    <source>
        <strain evidence="8 9">CCTCC AB 2015396</strain>
    </source>
</reference>
<dbReference type="GO" id="GO:0046872">
    <property type="term" value="F:metal ion binding"/>
    <property type="evidence" value="ECO:0007669"/>
    <property type="project" value="UniProtKB-KW"/>
</dbReference>
<evidence type="ECO:0000256" key="1">
    <source>
        <dbReference type="ARBA" id="ARBA00006249"/>
    </source>
</evidence>
<dbReference type="Proteomes" id="UP000265366">
    <property type="component" value="Unassembled WGS sequence"/>
</dbReference>
<accession>A0A3A1P3H2</accession>
<evidence type="ECO:0000256" key="5">
    <source>
        <dbReference type="ARBA" id="ARBA00022801"/>
    </source>
</evidence>
<evidence type="ECO:0000313" key="9">
    <source>
        <dbReference type="Proteomes" id="UP000265366"/>
    </source>
</evidence>
<proteinExistence type="inferred from homology"/>
<dbReference type="PANTHER" id="PTHR33938:SF15">
    <property type="entry name" value="FERULOYL ESTERASE B-RELATED"/>
    <property type="match status" value="1"/>
</dbReference>
<keyword evidence="9" id="KW-1185">Reference proteome</keyword>
<keyword evidence="3" id="KW-0479">Metal-binding</keyword>
<protein>
    <submittedName>
        <fullName evidence="8">Tannase/feruloyl esterase family alpha/beta hydrolase</fullName>
    </submittedName>
</protein>
<dbReference type="InterPro" id="IPR029058">
    <property type="entry name" value="AB_hydrolase_fold"/>
</dbReference>
<dbReference type="SUPFAM" id="SSF53474">
    <property type="entry name" value="alpha/beta-Hydrolases"/>
    <property type="match status" value="1"/>
</dbReference>
<dbReference type="InterPro" id="IPR011118">
    <property type="entry name" value="Tannase/feruloyl_esterase"/>
</dbReference>
<evidence type="ECO:0000313" key="8">
    <source>
        <dbReference type="EMBL" id="RIV85498.1"/>
    </source>
</evidence>
<comment type="caution">
    <text evidence="8">The sequence shown here is derived from an EMBL/GenBank/DDBJ whole genome shotgun (WGS) entry which is preliminary data.</text>
</comment>
<gene>
    <name evidence="8" type="ORF">D2V17_10410</name>
</gene>
<comment type="similarity">
    <text evidence="1">Belongs to the tannase family.</text>
</comment>
<dbReference type="GO" id="GO:0052689">
    <property type="term" value="F:carboxylic ester hydrolase activity"/>
    <property type="evidence" value="ECO:0007669"/>
    <property type="project" value="UniProtKB-KW"/>
</dbReference>
<sequence>MQAGLTGFVPTPSLNELEDLNRRHPLMLFYNNDVCTYDSPRSKGKTRGEDRMTMRVWLGLGAMAATGFAAVPLLGASEDARADERIAASETMARCTALADAAADGLAFSAAELVSAGPGPAAPGADPAQLPEHCLVRGTIDRRVGVGEREFGIGFEMRLPSDWNGRFLFQGGAGLDGQVMPAVGTVANSAKPSALARGFAVVSTDSGHTGSIIDASFGLDQQARVDYAYNALDKVTAQAKRLVHAYYGATPDYSYFLGCSNGGRQALVASQRLPLEFDGIVAGDPAMSFSRIALGEVWNMQVLARIAPRDEAGRPIYARAFSEADLGLVRSRVLAQCDALDGLADGMINDWQGCAFHPRELTCTGAKTAQCLSADQVGVLHDLMQGPMTSAGKHVYGPFTYDTGIASGAWRGMRLGTSQTGEPNSADSTLGLGQFRYLQLTPPEPEWNPLTPYSVDAMLDRLRYQGGIGDGDSPFLSTFVRRGKMIVYNGLSDQGMSTPHIARWYDAMVAATGEAARDSVRLFAVPGMLHCGGGEATDTFEMLDAITDWVERGQAPNRVIATGKTMPGISRPLCPYPQVARYEGGDPELAASFSCRS</sequence>
<keyword evidence="4" id="KW-0732">Signal</keyword>
<dbReference type="EMBL" id="QXFM01000095">
    <property type="protein sequence ID" value="RIV85498.1"/>
    <property type="molecule type" value="Genomic_DNA"/>
</dbReference>
<organism evidence="8 9">
    <name type="scientific">Aurantiacibacter xanthus</name>
    <dbReference type="NCBI Taxonomy" id="1784712"/>
    <lineage>
        <taxon>Bacteria</taxon>
        <taxon>Pseudomonadati</taxon>
        <taxon>Pseudomonadota</taxon>
        <taxon>Alphaproteobacteria</taxon>
        <taxon>Sphingomonadales</taxon>
        <taxon>Erythrobacteraceae</taxon>
        <taxon>Aurantiacibacter</taxon>
    </lineage>
</organism>
<dbReference type="PANTHER" id="PTHR33938">
    <property type="entry name" value="FERULOYL ESTERASE B-RELATED"/>
    <property type="match status" value="1"/>
</dbReference>
<evidence type="ECO:0000256" key="4">
    <source>
        <dbReference type="ARBA" id="ARBA00022729"/>
    </source>
</evidence>